<evidence type="ECO:0000313" key="2">
    <source>
        <dbReference type="EMBL" id="PAX60465.1"/>
    </source>
</evidence>
<proteinExistence type="predicted"/>
<dbReference type="RefSeq" id="WP_095720010.1">
    <property type="nucleotide sequence ID" value="NZ_NTFS01000009.1"/>
</dbReference>
<dbReference type="OrthoDB" id="68195at2"/>
<dbReference type="PANTHER" id="PTHR31157:SF1">
    <property type="entry name" value="SCP DOMAIN-CONTAINING PROTEIN"/>
    <property type="match status" value="1"/>
</dbReference>
<dbReference type="AlphaFoldDB" id="A0A2A2TPW2"/>
<dbReference type="CDD" id="cd05379">
    <property type="entry name" value="CAP_bacterial"/>
    <property type="match status" value="1"/>
</dbReference>
<accession>A0A2A2TPW2</accession>
<protein>
    <submittedName>
        <fullName evidence="2">Alkaline-shock protein</fullName>
    </submittedName>
</protein>
<dbReference type="EMBL" id="NTFS01000009">
    <property type="protein sequence ID" value="PAX60465.1"/>
    <property type="molecule type" value="Genomic_DNA"/>
</dbReference>
<dbReference type="InterPro" id="IPR014044">
    <property type="entry name" value="CAP_dom"/>
</dbReference>
<evidence type="ECO:0000259" key="1">
    <source>
        <dbReference type="Pfam" id="PF00188"/>
    </source>
</evidence>
<dbReference type="InterPro" id="IPR035940">
    <property type="entry name" value="CAP_sf"/>
</dbReference>
<reference evidence="2 3" key="1">
    <citation type="submission" date="2017-08" db="EMBL/GenBank/DDBJ databases">
        <title>Draft genome sequence of filamentous cyanobacterium Calothrix elsteri CCALA 953.</title>
        <authorList>
            <person name="Gagunashvili A.N."/>
            <person name="Elster J."/>
            <person name="Andresson O.S."/>
        </authorList>
    </citation>
    <scope>NUCLEOTIDE SEQUENCE [LARGE SCALE GENOMIC DNA]</scope>
    <source>
        <strain evidence="2 3">CCALA 953</strain>
    </source>
</reference>
<comment type="caution">
    <text evidence="2">The sequence shown here is derived from an EMBL/GenBank/DDBJ whole genome shotgun (WGS) entry which is preliminary data.</text>
</comment>
<dbReference type="SUPFAM" id="SSF55797">
    <property type="entry name" value="PR-1-like"/>
    <property type="match status" value="1"/>
</dbReference>
<dbReference type="Gene3D" id="3.40.33.10">
    <property type="entry name" value="CAP"/>
    <property type="match status" value="1"/>
</dbReference>
<name>A0A2A2TPW2_9CYAN</name>
<dbReference type="PANTHER" id="PTHR31157">
    <property type="entry name" value="SCP DOMAIN-CONTAINING PROTEIN"/>
    <property type="match status" value="1"/>
</dbReference>
<dbReference type="Pfam" id="PF00188">
    <property type="entry name" value="CAP"/>
    <property type="match status" value="1"/>
</dbReference>
<gene>
    <name evidence="2" type="ORF">CK510_01575</name>
</gene>
<organism evidence="2 3">
    <name type="scientific">Brunnivagina elsteri CCALA 953</name>
    <dbReference type="NCBI Taxonomy" id="987040"/>
    <lineage>
        <taxon>Bacteria</taxon>
        <taxon>Bacillati</taxon>
        <taxon>Cyanobacteriota</taxon>
        <taxon>Cyanophyceae</taxon>
        <taxon>Nostocales</taxon>
        <taxon>Calotrichaceae</taxon>
        <taxon>Brunnivagina</taxon>
    </lineage>
</organism>
<feature type="domain" description="SCP" evidence="1">
    <location>
        <begin position="63"/>
        <end position="176"/>
    </location>
</feature>
<sequence>MNQKSYFGIAFSTLLSASYLVSLPTSTSANTLSSSNRQLSKSVIEVAQATNVDTNGVERSIFEQINQYRASKGLSPFTRNSKIDSQAKNHSQNIASGKAGFGHGGFSERIKATGISYRGAAENVAYNQGYKDSATQAVQGWIKSPGHRGNIEGKFSQTGIGVATNGKGEIYFTQIFLNNR</sequence>
<keyword evidence="3" id="KW-1185">Reference proteome</keyword>
<evidence type="ECO:0000313" key="3">
    <source>
        <dbReference type="Proteomes" id="UP000218238"/>
    </source>
</evidence>
<dbReference type="Proteomes" id="UP000218238">
    <property type="component" value="Unassembled WGS sequence"/>
</dbReference>